<evidence type="ECO:0000256" key="2">
    <source>
        <dbReference type="ARBA" id="ARBA00022692"/>
    </source>
</evidence>
<evidence type="ECO:0000313" key="10">
    <source>
        <dbReference type="Proteomes" id="UP000566819"/>
    </source>
</evidence>
<dbReference type="GO" id="GO:0016020">
    <property type="term" value="C:membrane"/>
    <property type="evidence" value="ECO:0007669"/>
    <property type="project" value="UniProtKB-SubCell"/>
</dbReference>
<dbReference type="PANTHER" id="PTHR33048">
    <property type="entry name" value="PTH11-LIKE INTEGRAL MEMBRANE PROTEIN (AFU_ORTHOLOGUE AFUA_5G11245)"/>
    <property type="match status" value="1"/>
</dbReference>
<feature type="domain" description="Rhodopsin" evidence="8">
    <location>
        <begin position="48"/>
        <end position="286"/>
    </location>
</feature>
<evidence type="ECO:0000256" key="1">
    <source>
        <dbReference type="ARBA" id="ARBA00004141"/>
    </source>
</evidence>
<feature type="transmembrane region" description="Helical" evidence="7">
    <location>
        <begin position="27"/>
        <end position="52"/>
    </location>
</feature>
<feature type="transmembrane region" description="Helical" evidence="7">
    <location>
        <begin position="263"/>
        <end position="285"/>
    </location>
</feature>
<evidence type="ECO:0000256" key="3">
    <source>
        <dbReference type="ARBA" id="ARBA00022989"/>
    </source>
</evidence>
<organism evidence="9 10">
    <name type="scientific">Cudoniella acicularis</name>
    <dbReference type="NCBI Taxonomy" id="354080"/>
    <lineage>
        <taxon>Eukaryota</taxon>
        <taxon>Fungi</taxon>
        <taxon>Dikarya</taxon>
        <taxon>Ascomycota</taxon>
        <taxon>Pezizomycotina</taxon>
        <taxon>Leotiomycetes</taxon>
        <taxon>Helotiales</taxon>
        <taxon>Tricladiaceae</taxon>
        <taxon>Cudoniella</taxon>
    </lineage>
</organism>
<dbReference type="Proteomes" id="UP000566819">
    <property type="component" value="Unassembled WGS sequence"/>
</dbReference>
<comment type="caution">
    <text evidence="9">The sequence shown here is derived from an EMBL/GenBank/DDBJ whole genome shotgun (WGS) entry which is preliminary data.</text>
</comment>
<sequence>MNSTTDTIGAFPPPEGTTLNFTDPESIGYRVIIPAVVFPVLAIPFLLARLYAKYFLIKHLHIDDYSIILGWLFALANSIYEILQTRNGLGIHIWDLPIYEFTRFLRTGGTYGSILYNYGTLFTKVSILLFYQRLPADRHFRVVIYVVMFITTGYCLSASYWFLYTCRPIRKFWDPTVPGTCVNMIANYLANAALNAATDIVILILPIWLLWPLRLPARQKLGVTVVLMTGSFVCVVSIIRLAVVPSSLLNSPDFTWNSTSDTIWCIIELYTGIICACLPSLKILAKHHFPQIFTSHNERPDPSLDEYVGSPQQPQPRNNAYLPTLDG</sequence>
<dbReference type="OrthoDB" id="444631at2759"/>
<feature type="transmembrane region" description="Helical" evidence="7">
    <location>
        <begin position="143"/>
        <end position="163"/>
    </location>
</feature>
<evidence type="ECO:0000256" key="7">
    <source>
        <dbReference type="SAM" id="Phobius"/>
    </source>
</evidence>
<protein>
    <recommendedName>
        <fullName evidence="8">Rhodopsin domain-containing protein</fullName>
    </recommendedName>
</protein>
<dbReference type="InterPro" id="IPR052337">
    <property type="entry name" value="SAT4-like"/>
</dbReference>
<keyword evidence="10" id="KW-1185">Reference proteome</keyword>
<evidence type="ECO:0000256" key="6">
    <source>
        <dbReference type="SAM" id="MobiDB-lite"/>
    </source>
</evidence>
<keyword evidence="4 7" id="KW-0472">Membrane</keyword>
<keyword evidence="3 7" id="KW-1133">Transmembrane helix</keyword>
<evidence type="ECO:0000256" key="5">
    <source>
        <dbReference type="ARBA" id="ARBA00038359"/>
    </source>
</evidence>
<dbReference type="EMBL" id="JAAMPI010001555">
    <property type="protein sequence ID" value="KAF4624782.1"/>
    <property type="molecule type" value="Genomic_DNA"/>
</dbReference>
<evidence type="ECO:0000259" key="8">
    <source>
        <dbReference type="Pfam" id="PF20684"/>
    </source>
</evidence>
<comment type="subcellular location">
    <subcellularLocation>
        <location evidence="1">Membrane</location>
        <topology evidence="1">Multi-pass membrane protein</topology>
    </subcellularLocation>
</comment>
<feature type="transmembrane region" description="Helical" evidence="7">
    <location>
        <begin position="223"/>
        <end position="243"/>
    </location>
</feature>
<feature type="transmembrane region" description="Helical" evidence="7">
    <location>
        <begin position="192"/>
        <end position="211"/>
    </location>
</feature>
<dbReference type="Pfam" id="PF20684">
    <property type="entry name" value="Fung_rhodopsin"/>
    <property type="match status" value="1"/>
</dbReference>
<name>A0A8H4R7J1_9HELO</name>
<feature type="region of interest" description="Disordered" evidence="6">
    <location>
        <begin position="303"/>
        <end position="327"/>
    </location>
</feature>
<evidence type="ECO:0000313" key="9">
    <source>
        <dbReference type="EMBL" id="KAF4624782.1"/>
    </source>
</evidence>
<dbReference type="AlphaFoldDB" id="A0A8H4R7J1"/>
<evidence type="ECO:0000256" key="4">
    <source>
        <dbReference type="ARBA" id="ARBA00023136"/>
    </source>
</evidence>
<keyword evidence="2 7" id="KW-0812">Transmembrane</keyword>
<feature type="transmembrane region" description="Helical" evidence="7">
    <location>
        <begin position="64"/>
        <end position="83"/>
    </location>
</feature>
<dbReference type="InterPro" id="IPR049326">
    <property type="entry name" value="Rhodopsin_dom_fungi"/>
</dbReference>
<gene>
    <name evidence="9" type="ORF">G7Y89_g13387</name>
</gene>
<reference evidence="9 10" key="1">
    <citation type="submission" date="2020-03" db="EMBL/GenBank/DDBJ databases">
        <title>Draft Genome Sequence of Cudoniella acicularis.</title>
        <authorList>
            <person name="Buettner E."/>
            <person name="Kellner H."/>
        </authorList>
    </citation>
    <scope>NUCLEOTIDE SEQUENCE [LARGE SCALE GENOMIC DNA]</scope>
    <source>
        <strain evidence="9 10">DSM 108380</strain>
    </source>
</reference>
<dbReference type="PANTHER" id="PTHR33048:SF47">
    <property type="entry name" value="INTEGRAL MEMBRANE PROTEIN-RELATED"/>
    <property type="match status" value="1"/>
</dbReference>
<comment type="similarity">
    <text evidence="5">Belongs to the SAT4 family.</text>
</comment>
<accession>A0A8H4R7J1</accession>
<proteinExistence type="inferred from homology"/>
<feature type="transmembrane region" description="Helical" evidence="7">
    <location>
        <begin position="114"/>
        <end position="131"/>
    </location>
</feature>